<name>A0A2A2HFT8_9EURY</name>
<accession>A0A2A2HFT8</accession>
<comment type="caution">
    <text evidence="1">The sequence shown here is derived from an EMBL/GenBank/DDBJ whole genome shotgun (WGS) entry which is preliminary data.</text>
</comment>
<evidence type="ECO:0000313" key="2">
    <source>
        <dbReference type="EMBL" id="PWL07739.1"/>
    </source>
</evidence>
<protein>
    <submittedName>
        <fullName evidence="1">Uncharacterized protein</fullName>
    </submittedName>
</protein>
<evidence type="ECO:0000313" key="1">
    <source>
        <dbReference type="EMBL" id="PAV08103.1"/>
    </source>
</evidence>
<dbReference type="AlphaFoldDB" id="A0A2A2HFT8"/>
<dbReference type="Pfam" id="PF04883">
    <property type="entry name" value="HK97-gp10_like"/>
    <property type="match status" value="1"/>
</dbReference>
<proteinExistence type="predicted"/>
<dbReference type="Proteomes" id="UP000217528">
    <property type="component" value="Unassembled WGS sequence"/>
</dbReference>
<dbReference type="InterPro" id="IPR010064">
    <property type="entry name" value="HK97-gp10_tail"/>
</dbReference>
<organism evidence="1 3">
    <name type="scientific">Methanosphaera cuniculi</name>
    <dbReference type="NCBI Taxonomy" id="1077256"/>
    <lineage>
        <taxon>Archaea</taxon>
        <taxon>Methanobacteriati</taxon>
        <taxon>Methanobacteriota</taxon>
        <taxon>Methanomada group</taxon>
        <taxon>Methanobacteria</taxon>
        <taxon>Methanobacteriales</taxon>
        <taxon>Methanobacteriaceae</taxon>
        <taxon>Methanosphaera</taxon>
    </lineage>
</organism>
<dbReference type="RefSeq" id="WP_095608003.1">
    <property type="nucleotide sequence ID" value="NZ_LMVN01000002.1"/>
</dbReference>
<reference evidence="2 4" key="1">
    <citation type="submission" date="2016-04" db="EMBL/GenBank/DDBJ databases">
        <title>Genome sequence of Methanosphaera cuniculi DSM 4103.</title>
        <authorList>
            <person name="Poehlein A."/>
            <person name="Seedorf H."/>
            <person name="Daniel R."/>
        </authorList>
    </citation>
    <scope>NUCLEOTIDE SEQUENCE [LARGE SCALE GENOMIC DNA]</scope>
    <source>
        <strain evidence="2 4">DSM 4103</strain>
    </source>
</reference>
<sequence length="166" mass="18186">MNLEHVITIKTGGIDQFNIKGFGFPAQLKGLEKEICNHINQLGQGIQKVQKQGLDELGKQSQKLQQAQLRANNSIMTGNLLNSIHQQKGGDSVHIGTNVFYAKYVEEGRGPIVARGKALHFFTKSGNEVFAKRVGPARAKPYLAPSGEILPSYFSIIDKLLGGISW</sequence>
<keyword evidence="3" id="KW-1185">Reference proteome</keyword>
<dbReference type="EMBL" id="LMVN01000002">
    <property type="protein sequence ID" value="PAV08103.1"/>
    <property type="molecule type" value="Genomic_DNA"/>
</dbReference>
<evidence type="ECO:0000313" key="3">
    <source>
        <dbReference type="Proteomes" id="UP000217528"/>
    </source>
</evidence>
<dbReference type="EMBL" id="LWMS01000044">
    <property type="protein sequence ID" value="PWL07739.1"/>
    <property type="molecule type" value="Genomic_DNA"/>
</dbReference>
<gene>
    <name evidence="1" type="ORF">ASJ82_01160</name>
    <name evidence="2" type="ORF">MSCUN_12700</name>
</gene>
<dbReference type="Proteomes" id="UP000246004">
    <property type="component" value="Unassembled WGS sequence"/>
</dbReference>
<evidence type="ECO:0000313" key="4">
    <source>
        <dbReference type="Proteomes" id="UP000246004"/>
    </source>
</evidence>
<reference evidence="1 3" key="2">
    <citation type="journal article" date="2017" name="BMC Genomics">
        <title>Genomic analysis of methanogenic archaea reveals a shift towards energy conservation.</title>
        <authorList>
            <person name="Gilmore S.P."/>
            <person name="Henske J.K."/>
            <person name="Sexton J.A."/>
            <person name="Solomon K.V."/>
            <person name="Seppala S."/>
            <person name="Yoo J.I."/>
            <person name="Huyett L.M."/>
            <person name="Pressman A."/>
            <person name="Cogan J.Z."/>
            <person name="Kivenson V."/>
            <person name="Peng X."/>
            <person name="Tan Y."/>
            <person name="Valentine D.L."/>
            <person name="O'Malley M.A."/>
        </authorList>
    </citation>
    <scope>NUCLEOTIDE SEQUENCE [LARGE SCALE GENOMIC DNA]</scope>
    <source>
        <strain evidence="1 3">1R-7</strain>
    </source>
</reference>